<evidence type="ECO:0000313" key="1">
    <source>
        <dbReference type="EMBL" id="UQC76377.1"/>
    </source>
</evidence>
<dbReference type="Proteomes" id="UP000830671">
    <property type="component" value="Chromosome 10"/>
</dbReference>
<organism evidence="1 2">
    <name type="scientific">Colletotrichum lupini</name>
    <dbReference type="NCBI Taxonomy" id="145971"/>
    <lineage>
        <taxon>Eukaryota</taxon>
        <taxon>Fungi</taxon>
        <taxon>Dikarya</taxon>
        <taxon>Ascomycota</taxon>
        <taxon>Pezizomycotina</taxon>
        <taxon>Sordariomycetes</taxon>
        <taxon>Hypocreomycetidae</taxon>
        <taxon>Glomerellales</taxon>
        <taxon>Glomerellaceae</taxon>
        <taxon>Colletotrichum</taxon>
        <taxon>Colletotrichum acutatum species complex</taxon>
    </lineage>
</organism>
<dbReference type="GeneID" id="73351804"/>
<reference evidence="1" key="1">
    <citation type="journal article" date="2021" name="Mol. Plant Microbe Interact.">
        <title>Complete Genome Sequence of the Plant-Pathogenic Fungus Colletotrichum lupini.</title>
        <authorList>
            <person name="Baroncelli R."/>
            <person name="Pensec F."/>
            <person name="Da Lio D."/>
            <person name="Boufleur T."/>
            <person name="Vicente I."/>
            <person name="Sarrocco S."/>
            <person name="Picot A."/>
            <person name="Baraldi E."/>
            <person name="Sukno S."/>
            <person name="Thon M."/>
            <person name="Le Floch G."/>
        </authorList>
    </citation>
    <scope>NUCLEOTIDE SEQUENCE</scope>
    <source>
        <strain evidence="1">IMI 504893</strain>
    </source>
</reference>
<dbReference type="AlphaFoldDB" id="A0A9Q8SFE6"/>
<proteinExistence type="predicted"/>
<sequence length="187" mass="21627">MIQNFHCSRVVETLTGRLPAFLESRPRSQRTAQTKHSAEIEHVVLNEAVELGMEFLVGRARMTASCSESGASEWEPHHRGELSSLMQDLRLRDIVSSRLTWRFITISEGQHIIRKTRQREKGKPMTTCLVPYCIPSASQGPRSWKFDLLLLVERFRPKWSLMDTRKYFRYENLSRLPEGPGDKLPTS</sequence>
<protein>
    <submittedName>
        <fullName evidence="1">Uncharacterized protein</fullName>
    </submittedName>
</protein>
<evidence type="ECO:0000313" key="2">
    <source>
        <dbReference type="Proteomes" id="UP000830671"/>
    </source>
</evidence>
<accession>A0A9Q8SFE6</accession>
<name>A0A9Q8SFE6_9PEZI</name>
<dbReference type="KEGG" id="clup:CLUP02_17890"/>
<keyword evidence="2" id="KW-1185">Reference proteome</keyword>
<gene>
    <name evidence="1" type="ORF">CLUP02_17890</name>
</gene>
<dbReference type="RefSeq" id="XP_049138018.1">
    <property type="nucleotide sequence ID" value="XM_049296794.1"/>
</dbReference>
<dbReference type="EMBL" id="CP019472">
    <property type="protein sequence ID" value="UQC76377.1"/>
    <property type="molecule type" value="Genomic_DNA"/>
</dbReference>